<comment type="domain">
    <text evidence="8">The N-terminal domain determines nucleotide recognition and specific binding, while the C-terminal domain determines the specific binding to the target protein.</text>
</comment>
<evidence type="ECO:0000256" key="3">
    <source>
        <dbReference type="ARBA" id="ARBA00022723"/>
    </source>
</evidence>
<evidence type="ECO:0000259" key="9">
    <source>
        <dbReference type="Pfam" id="PF12804"/>
    </source>
</evidence>
<protein>
    <recommendedName>
        <fullName evidence="8">Probable molybdenum cofactor guanylyltransferase</fullName>
        <shortName evidence="8">MoCo guanylyltransferase</shortName>
        <ecNumber evidence="8">2.7.7.77</ecNumber>
    </recommendedName>
    <alternativeName>
        <fullName evidence="8">GTP:molybdopterin guanylyltransferase</fullName>
    </alternativeName>
    <alternativeName>
        <fullName evidence="8">Mo-MPT guanylyltransferase</fullName>
    </alternativeName>
    <alternativeName>
        <fullName evidence="8">Molybdopterin guanylyltransferase</fullName>
    </alternativeName>
    <alternativeName>
        <fullName evidence="8">Molybdopterin-guanine dinucleotide synthase</fullName>
        <shortName evidence="8">MGD synthase</shortName>
    </alternativeName>
</protein>
<comment type="cofactor">
    <cofactor evidence="8">
        <name>Mg(2+)</name>
        <dbReference type="ChEBI" id="CHEBI:18420"/>
    </cofactor>
</comment>
<dbReference type="InterPro" id="IPR025877">
    <property type="entry name" value="MobA-like_NTP_Trfase"/>
</dbReference>
<evidence type="ECO:0000313" key="11">
    <source>
        <dbReference type="Proteomes" id="UP000199476"/>
    </source>
</evidence>
<keyword evidence="2 8" id="KW-0808">Transferase</keyword>
<keyword evidence="1 8" id="KW-0963">Cytoplasm</keyword>
<feature type="binding site" evidence="8">
    <location>
        <begin position="20"/>
        <end position="22"/>
    </location>
    <ligand>
        <name>GTP</name>
        <dbReference type="ChEBI" id="CHEBI:37565"/>
    </ligand>
</feature>
<dbReference type="PANTHER" id="PTHR19136">
    <property type="entry name" value="MOLYBDENUM COFACTOR GUANYLYLTRANSFERASE"/>
    <property type="match status" value="1"/>
</dbReference>
<keyword evidence="5 8" id="KW-0460">Magnesium</keyword>
<name>A0A1G9Q497_9FIRM</name>
<dbReference type="PANTHER" id="PTHR19136:SF81">
    <property type="entry name" value="MOLYBDENUM COFACTOR GUANYLYLTRANSFERASE"/>
    <property type="match status" value="1"/>
</dbReference>
<feature type="binding site" evidence="8">
    <location>
        <position position="81"/>
    </location>
    <ligand>
        <name>GTP</name>
        <dbReference type="ChEBI" id="CHEBI:37565"/>
    </ligand>
</feature>
<sequence>MAVIPGICKERGQKVSIYILAGGNSTRMENGDKPHVLLTEDKTMLEFILSRFRREFKSHEIKIVAKDSKNFENYNADVIEDIDEAGPLGGIMTALEDTRSEKNFFLACDMPFFSPEAAHLMLDMCSSEGLVPENEDGYLEPLAAVYRRSCLPSVEKMVEAGEKKIITFYSRVEIEKFDKEFIYNKLDFKYLFYNINTREELKKARENILPRYFEVFGR</sequence>
<feature type="binding site" evidence="8">
    <location>
        <position position="109"/>
    </location>
    <ligand>
        <name>Mg(2+)</name>
        <dbReference type="ChEBI" id="CHEBI:18420"/>
    </ligand>
</feature>
<accession>A0A1G9Q497</accession>
<feature type="domain" description="MobA-like NTP transferase" evidence="9">
    <location>
        <begin position="18"/>
        <end position="168"/>
    </location>
</feature>
<dbReference type="EC" id="2.7.7.77" evidence="8"/>
<evidence type="ECO:0000256" key="6">
    <source>
        <dbReference type="ARBA" id="ARBA00023134"/>
    </source>
</evidence>
<dbReference type="HAMAP" id="MF_00316">
    <property type="entry name" value="MobA"/>
    <property type="match status" value="1"/>
</dbReference>
<feature type="binding site" evidence="8">
    <location>
        <position position="62"/>
    </location>
    <ligand>
        <name>GTP</name>
        <dbReference type="ChEBI" id="CHEBI:37565"/>
    </ligand>
</feature>
<keyword evidence="4 8" id="KW-0547">Nucleotide-binding</keyword>
<dbReference type="Gene3D" id="3.90.550.10">
    <property type="entry name" value="Spore Coat Polysaccharide Biosynthesis Protein SpsA, Chain A"/>
    <property type="match status" value="1"/>
</dbReference>
<evidence type="ECO:0000256" key="8">
    <source>
        <dbReference type="HAMAP-Rule" id="MF_00316"/>
    </source>
</evidence>
<proteinExistence type="inferred from homology"/>
<reference evidence="10 11" key="1">
    <citation type="submission" date="2016-10" db="EMBL/GenBank/DDBJ databases">
        <authorList>
            <person name="de Groot N.N."/>
        </authorList>
    </citation>
    <scope>NUCLEOTIDE SEQUENCE [LARGE SCALE GENOMIC DNA]</scope>
    <source>
        <strain evidence="10 11">SLAS-1</strain>
    </source>
</reference>
<gene>
    <name evidence="8" type="primary">mobA</name>
    <name evidence="10" type="ORF">SAMN04488692_11536</name>
</gene>
<dbReference type="CDD" id="cd02503">
    <property type="entry name" value="MobA"/>
    <property type="match status" value="1"/>
</dbReference>
<dbReference type="GO" id="GO:0005525">
    <property type="term" value="F:GTP binding"/>
    <property type="evidence" value="ECO:0007669"/>
    <property type="project" value="UniProtKB-UniRule"/>
</dbReference>
<organism evidence="10 11">
    <name type="scientific">Halarsenatibacter silvermanii</name>
    <dbReference type="NCBI Taxonomy" id="321763"/>
    <lineage>
        <taxon>Bacteria</taxon>
        <taxon>Bacillati</taxon>
        <taxon>Bacillota</taxon>
        <taxon>Clostridia</taxon>
        <taxon>Halanaerobiales</taxon>
        <taxon>Halarsenatibacteraceae</taxon>
        <taxon>Halarsenatibacter</taxon>
    </lineage>
</organism>
<comment type="subcellular location">
    <subcellularLocation>
        <location evidence="8">Cytoplasm</location>
    </subcellularLocation>
</comment>
<keyword evidence="10" id="KW-0548">Nucleotidyltransferase</keyword>
<feature type="binding site" evidence="8">
    <location>
        <position position="109"/>
    </location>
    <ligand>
        <name>GTP</name>
        <dbReference type="ChEBI" id="CHEBI:37565"/>
    </ligand>
</feature>
<dbReference type="Pfam" id="PF12804">
    <property type="entry name" value="NTP_transf_3"/>
    <property type="match status" value="1"/>
</dbReference>
<keyword evidence="7 8" id="KW-0501">Molybdenum cofactor biosynthesis</keyword>
<evidence type="ECO:0000256" key="1">
    <source>
        <dbReference type="ARBA" id="ARBA00022490"/>
    </source>
</evidence>
<comment type="similarity">
    <text evidence="8">Belongs to the MobA family.</text>
</comment>
<keyword evidence="6 8" id="KW-0342">GTP-binding</keyword>
<dbReference type="GO" id="GO:0046872">
    <property type="term" value="F:metal ion binding"/>
    <property type="evidence" value="ECO:0007669"/>
    <property type="project" value="UniProtKB-KW"/>
</dbReference>
<evidence type="ECO:0000256" key="4">
    <source>
        <dbReference type="ARBA" id="ARBA00022741"/>
    </source>
</evidence>
<dbReference type="GO" id="GO:0061603">
    <property type="term" value="F:molybdenum cofactor guanylyltransferase activity"/>
    <property type="evidence" value="ECO:0007669"/>
    <property type="project" value="UniProtKB-EC"/>
</dbReference>
<dbReference type="GO" id="GO:0005737">
    <property type="term" value="C:cytoplasm"/>
    <property type="evidence" value="ECO:0007669"/>
    <property type="project" value="UniProtKB-SubCell"/>
</dbReference>
<evidence type="ECO:0000256" key="5">
    <source>
        <dbReference type="ARBA" id="ARBA00022842"/>
    </source>
</evidence>
<evidence type="ECO:0000256" key="2">
    <source>
        <dbReference type="ARBA" id="ARBA00022679"/>
    </source>
</evidence>
<dbReference type="GO" id="GO:0006777">
    <property type="term" value="P:Mo-molybdopterin cofactor biosynthetic process"/>
    <property type="evidence" value="ECO:0007669"/>
    <property type="project" value="UniProtKB-KW"/>
</dbReference>
<dbReference type="InterPro" id="IPR013482">
    <property type="entry name" value="Molybde_CF_guanTrfase"/>
</dbReference>
<keyword evidence="3 8" id="KW-0479">Metal-binding</keyword>
<dbReference type="EMBL" id="FNGO01000015">
    <property type="protein sequence ID" value="SDM05571.1"/>
    <property type="molecule type" value="Genomic_DNA"/>
</dbReference>
<dbReference type="InterPro" id="IPR029044">
    <property type="entry name" value="Nucleotide-diphossugar_trans"/>
</dbReference>
<dbReference type="AlphaFoldDB" id="A0A1G9Q497"/>
<evidence type="ECO:0000256" key="7">
    <source>
        <dbReference type="ARBA" id="ARBA00023150"/>
    </source>
</evidence>
<dbReference type="STRING" id="321763.SAMN04488692_11536"/>
<dbReference type="Proteomes" id="UP000199476">
    <property type="component" value="Unassembled WGS sequence"/>
</dbReference>
<keyword evidence="11" id="KW-1185">Reference proteome</keyword>
<comment type="catalytic activity">
    <reaction evidence="8">
        <text>Mo-molybdopterin + GTP + H(+) = Mo-molybdopterin guanine dinucleotide + diphosphate</text>
        <dbReference type="Rhea" id="RHEA:34243"/>
        <dbReference type="ChEBI" id="CHEBI:15378"/>
        <dbReference type="ChEBI" id="CHEBI:33019"/>
        <dbReference type="ChEBI" id="CHEBI:37565"/>
        <dbReference type="ChEBI" id="CHEBI:71302"/>
        <dbReference type="ChEBI" id="CHEBI:71310"/>
        <dbReference type="EC" id="2.7.7.77"/>
    </reaction>
</comment>
<comment type="function">
    <text evidence="8">Transfers a GMP moiety from GTP to Mo-molybdopterin (Mo-MPT) cofactor (Moco or molybdenum cofactor) to form Mo-molybdopterin guanine dinucleotide (Mo-MGD) cofactor.</text>
</comment>
<feature type="binding site" evidence="8">
    <location>
        <position position="33"/>
    </location>
    <ligand>
        <name>GTP</name>
        <dbReference type="ChEBI" id="CHEBI:37565"/>
    </ligand>
</feature>
<evidence type="ECO:0000313" key="10">
    <source>
        <dbReference type="EMBL" id="SDM05571.1"/>
    </source>
</evidence>
<dbReference type="SUPFAM" id="SSF53448">
    <property type="entry name" value="Nucleotide-diphospho-sugar transferases"/>
    <property type="match status" value="1"/>
</dbReference>